<dbReference type="GO" id="GO:0003677">
    <property type="term" value="F:DNA binding"/>
    <property type="evidence" value="ECO:0007669"/>
    <property type="project" value="UniProtKB-UniRule"/>
</dbReference>
<accession>A0A2J6NPU3</accession>
<dbReference type="AlphaFoldDB" id="A0A2J6NPU3"/>
<evidence type="ECO:0000256" key="7">
    <source>
        <dbReference type="SAM" id="MobiDB-lite"/>
    </source>
</evidence>
<comment type="similarity">
    <text evidence="6">Belongs to the DarT ADP-ribosyltransferase family.</text>
</comment>
<keyword evidence="5 6" id="KW-0238">DNA-binding</keyword>
<reference evidence="9 10" key="1">
    <citation type="submission" date="2017-09" db="EMBL/GenBank/DDBJ databases">
        <title>Bacterial strain isolated from the female urinary microbiota.</title>
        <authorList>
            <person name="Thomas-White K."/>
            <person name="Kumar N."/>
            <person name="Forster S."/>
            <person name="Putonti C."/>
            <person name="Lawley T."/>
            <person name="Wolfe A.J."/>
        </authorList>
    </citation>
    <scope>NUCLEOTIDE SEQUENCE [LARGE SCALE GENOMIC DNA]</scope>
    <source>
        <strain evidence="9 10">UMB0683</strain>
    </source>
</reference>
<gene>
    <name evidence="9" type="ORF">CK797_00650</name>
</gene>
<protein>
    <recommendedName>
        <fullName evidence="8">DarT domain-containing protein</fullName>
    </recommendedName>
</protein>
<feature type="domain" description="DarT" evidence="8">
    <location>
        <begin position="216"/>
        <end position="453"/>
    </location>
</feature>
<dbReference type="OrthoDB" id="2329970at2"/>
<dbReference type="Proteomes" id="UP000239920">
    <property type="component" value="Unassembled WGS sequence"/>
</dbReference>
<comment type="caution">
    <text evidence="6">Lacks conserved residue(s) required for the propagation of feature annotation.</text>
</comment>
<keyword evidence="2" id="KW-0328">Glycosyltransferase</keyword>
<keyword evidence="3" id="KW-0808">Transferase</keyword>
<feature type="region of interest" description="Disordered" evidence="7">
    <location>
        <begin position="639"/>
        <end position="673"/>
    </location>
</feature>
<sequence length="680" mass="77531">MTQASTVNVYRLMLNNKYGWIASAYPDDQFDKAINRQISKAERQTQPLTEIQQALLTHGDEPGVTHQLIGTVERLDQTNRARLIVKDLQQFAPGQVLGQYISSLYFYGVAVSGTNDAGNVSLDQLCKLMQKYPQVKFGWPADAKSYRQQMTGNSSAFAIRRAQCLKYWFDQGDQDLNWLYAPSPAQDNYRQTFAWLKQNAPDIANWYYDQPSATTGMIWHFTDINNMANILSFQEIASKNWGTEQQIIRNDNAASSVNNDATKPWVHDYARFYLRPKTPTQYRNEGIYQYYGDHPDFKAMPKSLTNWNQTAFWTDGRPAHLPVPVFIGFSLSKFLQQGGHLVKGSLAGKRVADQPEAMFDDDCSFLKEHVRQIYKDWSAPNWLKHTEFVFPQRLKFKASDILRIVVRSEAEKLVLLTLLTEHDSALFSNKQSHQEIDPQRYIDRIVVDPQFFYSHGSMVQTSPASAQRDVMHNQYHLGLQPAVAPANLTRTVQPFGFSKVVNGNELRVDVPELKQVTLTVRDVNGEIKPVARFHEPDWILGTNEWIPTKVQREISAARGYRLKCRYYSSLYYRGHYYKLWRAAGSDEWHFVDTNEVADIISPADRPILKRVEESFRAVFRNTDITEDQASVPADVTLAPTASQAPARPAPETPPHVDSATPAPSAAPADNDDNDNFLLLF</sequence>
<evidence type="ECO:0000313" key="10">
    <source>
        <dbReference type="Proteomes" id="UP000239920"/>
    </source>
</evidence>
<keyword evidence="1 6" id="KW-1277">Toxin-antitoxin system</keyword>
<evidence type="ECO:0000256" key="3">
    <source>
        <dbReference type="ARBA" id="ARBA00022679"/>
    </source>
</evidence>
<evidence type="ECO:0000256" key="6">
    <source>
        <dbReference type="PROSITE-ProRule" id="PRU01362"/>
    </source>
</evidence>
<evidence type="ECO:0000256" key="5">
    <source>
        <dbReference type="ARBA" id="ARBA00023125"/>
    </source>
</evidence>
<dbReference type="Pfam" id="PF14487">
    <property type="entry name" value="DarT"/>
    <property type="match status" value="1"/>
</dbReference>
<dbReference type="GO" id="GO:0016757">
    <property type="term" value="F:glycosyltransferase activity"/>
    <property type="evidence" value="ECO:0007669"/>
    <property type="project" value="UniProtKB-KW"/>
</dbReference>
<name>A0A2J6NPU3_9LACO</name>
<dbReference type="InterPro" id="IPR029494">
    <property type="entry name" value="DarT"/>
</dbReference>
<organism evidence="9 10">
    <name type="scientific">Limosilactobacillus pontis</name>
    <dbReference type="NCBI Taxonomy" id="35787"/>
    <lineage>
        <taxon>Bacteria</taxon>
        <taxon>Bacillati</taxon>
        <taxon>Bacillota</taxon>
        <taxon>Bacilli</taxon>
        <taxon>Lactobacillales</taxon>
        <taxon>Lactobacillaceae</taxon>
        <taxon>Limosilactobacillus</taxon>
    </lineage>
</organism>
<dbReference type="GO" id="GO:0016779">
    <property type="term" value="F:nucleotidyltransferase activity"/>
    <property type="evidence" value="ECO:0007669"/>
    <property type="project" value="UniProtKB-KW"/>
</dbReference>
<dbReference type="EMBL" id="PNFV01000001">
    <property type="protein sequence ID" value="PMB83338.1"/>
    <property type="molecule type" value="Genomic_DNA"/>
</dbReference>
<feature type="compositionally biased region" description="Low complexity" evidence="7">
    <location>
        <begin position="657"/>
        <end position="668"/>
    </location>
</feature>
<evidence type="ECO:0000256" key="2">
    <source>
        <dbReference type="ARBA" id="ARBA00022676"/>
    </source>
</evidence>
<evidence type="ECO:0000259" key="8">
    <source>
        <dbReference type="PROSITE" id="PS52018"/>
    </source>
</evidence>
<evidence type="ECO:0000313" key="9">
    <source>
        <dbReference type="EMBL" id="PMB83338.1"/>
    </source>
</evidence>
<evidence type="ECO:0000256" key="4">
    <source>
        <dbReference type="ARBA" id="ARBA00022695"/>
    </source>
</evidence>
<keyword evidence="4" id="KW-0548">Nucleotidyltransferase</keyword>
<dbReference type="PROSITE" id="PS52018">
    <property type="entry name" value="DART"/>
    <property type="match status" value="1"/>
</dbReference>
<comment type="caution">
    <text evidence="9">The sequence shown here is derived from an EMBL/GenBank/DDBJ whole genome shotgun (WGS) entry which is preliminary data.</text>
</comment>
<evidence type="ECO:0000256" key="1">
    <source>
        <dbReference type="ARBA" id="ARBA00022649"/>
    </source>
</evidence>
<dbReference type="RefSeq" id="WP_104687899.1">
    <property type="nucleotide sequence ID" value="NZ_JBKTHY010000003.1"/>
</dbReference>
<proteinExistence type="inferred from homology"/>